<comment type="caution">
    <text evidence="1">The sequence shown here is derived from an EMBL/GenBank/DDBJ whole genome shotgun (WGS) entry which is preliminary data.</text>
</comment>
<proteinExistence type="predicted"/>
<gene>
    <name evidence="1" type="ORF">AVEN_77377_1</name>
</gene>
<reference evidence="1 2" key="1">
    <citation type="journal article" date="2019" name="Sci. Rep.">
        <title>Orb-weaving spider Araneus ventricosus genome elucidates the spidroin gene catalogue.</title>
        <authorList>
            <person name="Kono N."/>
            <person name="Nakamura H."/>
            <person name="Ohtoshi R."/>
            <person name="Moran D.A.P."/>
            <person name="Shinohara A."/>
            <person name="Yoshida Y."/>
            <person name="Fujiwara M."/>
            <person name="Mori M."/>
            <person name="Tomita M."/>
            <person name="Arakawa K."/>
        </authorList>
    </citation>
    <scope>NUCLEOTIDE SEQUENCE [LARGE SCALE GENOMIC DNA]</scope>
</reference>
<dbReference type="EMBL" id="BGPR01000158">
    <property type="protein sequence ID" value="GBM00572.1"/>
    <property type="molecule type" value="Genomic_DNA"/>
</dbReference>
<organism evidence="1 2">
    <name type="scientific">Araneus ventricosus</name>
    <name type="common">Orbweaver spider</name>
    <name type="synonym">Epeira ventricosa</name>
    <dbReference type="NCBI Taxonomy" id="182803"/>
    <lineage>
        <taxon>Eukaryota</taxon>
        <taxon>Metazoa</taxon>
        <taxon>Ecdysozoa</taxon>
        <taxon>Arthropoda</taxon>
        <taxon>Chelicerata</taxon>
        <taxon>Arachnida</taxon>
        <taxon>Araneae</taxon>
        <taxon>Araneomorphae</taxon>
        <taxon>Entelegynae</taxon>
        <taxon>Araneoidea</taxon>
        <taxon>Araneidae</taxon>
        <taxon>Araneus</taxon>
    </lineage>
</organism>
<protein>
    <submittedName>
        <fullName evidence="1">Uncharacterized protein</fullName>
    </submittedName>
</protein>
<keyword evidence="2" id="KW-1185">Reference proteome</keyword>
<evidence type="ECO:0000313" key="1">
    <source>
        <dbReference type="EMBL" id="GBM00572.1"/>
    </source>
</evidence>
<evidence type="ECO:0000313" key="2">
    <source>
        <dbReference type="Proteomes" id="UP000499080"/>
    </source>
</evidence>
<dbReference type="AlphaFoldDB" id="A0A4Y2C820"/>
<sequence>MQSIKGLVQSSSEIDTVHQCHEQIPNTPGISDPFPLELLVDYQEKIPSAISRVIVLEKTKLFFEVWVLLAGQMGSERVGIESVYWAAAGKSQKCFHNTRLNIPFCLNLRSK</sequence>
<dbReference type="Proteomes" id="UP000499080">
    <property type="component" value="Unassembled WGS sequence"/>
</dbReference>
<name>A0A4Y2C820_ARAVE</name>
<accession>A0A4Y2C820</accession>